<comment type="caution">
    <text evidence="9">The sequence shown here is derived from an EMBL/GenBank/DDBJ whole genome shotgun (WGS) entry which is preliminary data.</text>
</comment>
<dbReference type="PANTHER" id="PTHR43000">
    <property type="entry name" value="DTDP-D-GLUCOSE 4,6-DEHYDRATASE-RELATED"/>
    <property type="match status" value="1"/>
</dbReference>
<dbReference type="Pfam" id="PF16363">
    <property type="entry name" value="GDP_Man_Dehyd"/>
    <property type="match status" value="1"/>
</dbReference>
<dbReference type="GO" id="GO:0009225">
    <property type="term" value="P:nucleotide-sugar metabolic process"/>
    <property type="evidence" value="ECO:0007669"/>
    <property type="project" value="InterPro"/>
</dbReference>
<evidence type="ECO:0000256" key="3">
    <source>
        <dbReference type="ARBA" id="ARBA00008178"/>
    </source>
</evidence>
<evidence type="ECO:0000256" key="4">
    <source>
        <dbReference type="ARBA" id="ARBA00011990"/>
    </source>
</evidence>
<evidence type="ECO:0000256" key="7">
    <source>
        <dbReference type="ARBA" id="ARBA00023239"/>
    </source>
</evidence>
<dbReference type="Gene3D" id="3.90.25.10">
    <property type="entry name" value="UDP-galactose 4-epimerase, domain 1"/>
    <property type="match status" value="1"/>
</dbReference>
<gene>
    <name evidence="9" type="ORF">KIS1582_5016</name>
</gene>
<feature type="domain" description="NAD(P)-binding" evidence="8">
    <location>
        <begin position="6"/>
        <end position="307"/>
    </location>
</feature>
<dbReference type="InterPro" id="IPR005888">
    <property type="entry name" value="dTDP_Gluc_deHydtase"/>
</dbReference>
<evidence type="ECO:0000256" key="2">
    <source>
        <dbReference type="ARBA" id="ARBA00001911"/>
    </source>
</evidence>
<dbReference type="RefSeq" id="WP_159347311.1">
    <property type="nucleotide sequence ID" value="NZ_JBALOT010000059.1"/>
</dbReference>
<keyword evidence="7 9" id="KW-0456">Lyase</keyword>
<dbReference type="InterPro" id="IPR036291">
    <property type="entry name" value="NAD(P)-bd_dom_sf"/>
</dbReference>
<evidence type="ECO:0000259" key="8">
    <source>
        <dbReference type="Pfam" id="PF16363"/>
    </source>
</evidence>
<reference evidence="9 10" key="1">
    <citation type="journal article" date="2020" name="G3 (Bethesda)">
        <title>Whole Genome Sequencing and Comparative Genomics of Two Nematicidal Bacillus Strains Reveals a Wide Range of Possible Virulence Factors.</title>
        <authorList>
            <person name="Susic N."/>
            <person name="Janezic S."/>
            <person name="Rupnik M."/>
            <person name="Geric Stare B."/>
        </authorList>
    </citation>
    <scope>NUCLEOTIDE SEQUENCE [LARGE SCALE GENOMIC DNA]</scope>
    <source>
        <strain evidence="9 10">I-1582</strain>
    </source>
</reference>
<dbReference type="OrthoDB" id="9811743at2"/>
<dbReference type="NCBIfam" id="TIGR01181">
    <property type="entry name" value="dTDP_gluc_dehyt"/>
    <property type="match status" value="1"/>
</dbReference>
<evidence type="ECO:0000256" key="6">
    <source>
        <dbReference type="ARBA" id="ARBA00023027"/>
    </source>
</evidence>
<dbReference type="InterPro" id="IPR016040">
    <property type="entry name" value="NAD(P)-bd_dom"/>
</dbReference>
<comment type="catalytic activity">
    <reaction evidence="1">
        <text>dTDP-alpha-D-glucose = dTDP-4-dehydro-6-deoxy-alpha-D-glucose + H2O</text>
        <dbReference type="Rhea" id="RHEA:17221"/>
        <dbReference type="ChEBI" id="CHEBI:15377"/>
        <dbReference type="ChEBI" id="CHEBI:57477"/>
        <dbReference type="ChEBI" id="CHEBI:57649"/>
        <dbReference type="EC" id="4.2.1.46"/>
    </reaction>
</comment>
<accession>A0A800MRQ8</accession>
<dbReference type="SUPFAM" id="SSF51735">
    <property type="entry name" value="NAD(P)-binding Rossmann-fold domains"/>
    <property type="match status" value="1"/>
</dbReference>
<evidence type="ECO:0000313" key="10">
    <source>
        <dbReference type="Proteomes" id="UP000465778"/>
    </source>
</evidence>
<comment type="similarity">
    <text evidence="3">Belongs to the NAD(P)-dependent epimerase/dehydratase family. dTDP-glucose dehydratase subfamily.</text>
</comment>
<organism evidence="9 10">
    <name type="scientific">Cytobacillus firmus</name>
    <name type="common">Bacillus firmus</name>
    <dbReference type="NCBI Taxonomy" id="1399"/>
    <lineage>
        <taxon>Bacteria</taxon>
        <taxon>Bacillati</taxon>
        <taxon>Bacillota</taxon>
        <taxon>Bacilli</taxon>
        <taxon>Bacillales</taxon>
        <taxon>Bacillaceae</taxon>
        <taxon>Cytobacillus</taxon>
    </lineage>
</organism>
<name>A0A800MRQ8_CYTFI</name>
<dbReference type="GO" id="GO:0008460">
    <property type="term" value="F:dTDP-glucose 4,6-dehydratase activity"/>
    <property type="evidence" value="ECO:0007669"/>
    <property type="project" value="UniProtKB-EC"/>
</dbReference>
<sequence length="315" mass="35666">MSNHLLVTGGAGFIGSNFILHLLNNSSYSITNIDALTYAGNYESIKNFEKSNRYRFIKCDISNEAELQHVFDQKYHAIINFAAESHVDRSIKDASPFIRTNIKGTFNLLQAVLLGKAEKMIQISTDEVYGSLEPNDIPFTEETPLKPNNPYSASKAGADLLVRSYFKTHQLPLIITRCSNNFGPMQHPEKFIPKTINHAINNKTIPLYGDGLNVRDWIYVTDHCLAIQMVLEKGVPGEVYNIGGSEEKTNREVIEMILNLLGKNTDLIVMAQDRPGHDRRYAMNSSKITRDLGWKPLVTFPEGIQKTIDWYKRQN</sequence>
<evidence type="ECO:0000256" key="5">
    <source>
        <dbReference type="ARBA" id="ARBA00016977"/>
    </source>
</evidence>
<dbReference type="AlphaFoldDB" id="A0A800MRQ8"/>
<dbReference type="CDD" id="cd05246">
    <property type="entry name" value="dTDP_GD_SDR_e"/>
    <property type="match status" value="1"/>
</dbReference>
<comment type="cofactor">
    <cofactor evidence="2">
        <name>NAD(+)</name>
        <dbReference type="ChEBI" id="CHEBI:57540"/>
    </cofactor>
</comment>
<dbReference type="Proteomes" id="UP000465778">
    <property type="component" value="Unassembled WGS sequence"/>
</dbReference>
<dbReference type="EMBL" id="VDEM01000129">
    <property type="protein sequence ID" value="KAF0821279.1"/>
    <property type="molecule type" value="Genomic_DNA"/>
</dbReference>
<evidence type="ECO:0000256" key="1">
    <source>
        <dbReference type="ARBA" id="ARBA00001539"/>
    </source>
</evidence>
<protein>
    <recommendedName>
        <fullName evidence="5">dTDP-glucose 4,6-dehydratase</fullName>
        <ecNumber evidence="4">4.2.1.46</ecNumber>
    </recommendedName>
</protein>
<keyword evidence="6" id="KW-0520">NAD</keyword>
<dbReference type="Gene3D" id="3.40.50.720">
    <property type="entry name" value="NAD(P)-binding Rossmann-like Domain"/>
    <property type="match status" value="1"/>
</dbReference>
<evidence type="ECO:0000313" key="9">
    <source>
        <dbReference type="EMBL" id="KAF0821279.1"/>
    </source>
</evidence>
<dbReference type="EC" id="4.2.1.46" evidence="4"/>
<proteinExistence type="inferred from homology"/>